<organism evidence="3 4">
    <name type="scientific">Rheinheimera tilapiae</name>
    <dbReference type="NCBI Taxonomy" id="875043"/>
    <lineage>
        <taxon>Bacteria</taxon>
        <taxon>Pseudomonadati</taxon>
        <taxon>Pseudomonadota</taxon>
        <taxon>Gammaproteobacteria</taxon>
        <taxon>Chromatiales</taxon>
        <taxon>Chromatiaceae</taxon>
        <taxon>Rheinheimera</taxon>
    </lineage>
</organism>
<feature type="transmembrane region" description="Helical" evidence="1">
    <location>
        <begin position="368"/>
        <end position="388"/>
    </location>
</feature>
<evidence type="ECO:0000313" key="4">
    <source>
        <dbReference type="Proteomes" id="UP001589813"/>
    </source>
</evidence>
<dbReference type="Proteomes" id="UP001589813">
    <property type="component" value="Unassembled WGS sequence"/>
</dbReference>
<dbReference type="Gene3D" id="3.30.70.1230">
    <property type="entry name" value="Nucleotide cyclase"/>
    <property type="match status" value="1"/>
</dbReference>
<protein>
    <submittedName>
        <fullName evidence="3">CHASE2 domain-containing protein</fullName>
    </submittedName>
</protein>
<dbReference type="SUPFAM" id="SSF55073">
    <property type="entry name" value="Nucleotide cyclase"/>
    <property type="match status" value="1"/>
</dbReference>
<dbReference type="PANTHER" id="PTHR43081">
    <property type="entry name" value="ADENYLATE CYCLASE, TERMINAL-DIFFERENTIATION SPECIFIC-RELATED"/>
    <property type="match status" value="1"/>
</dbReference>
<dbReference type="PROSITE" id="PS50125">
    <property type="entry name" value="GUANYLATE_CYCLASE_2"/>
    <property type="match status" value="1"/>
</dbReference>
<evidence type="ECO:0000313" key="3">
    <source>
        <dbReference type="EMBL" id="MFC0049863.1"/>
    </source>
</evidence>
<proteinExistence type="predicted"/>
<keyword evidence="1" id="KW-0472">Membrane</keyword>
<dbReference type="EMBL" id="JBHLXP010000004">
    <property type="protein sequence ID" value="MFC0049863.1"/>
    <property type="molecule type" value="Genomic_DNA"/>
</dbReference>
<dbReference type="SMART" id="SM00044">
    <property type="entry name" value="CYCc"/>
    <property type="match status" value="1"/>
</dbReference>
<dbReference type="InterPro" id="IPR050697">
    <property type="entry name" value="Adenylyl/Guanylyl_Cyclase_3/4"/>
</dbReference>
<gene>
    <name evidence="3" type="ORF">ACFFJP_16300</name>
</gene>
<dbReference type="RefSeq" id="WP_377246529.1">
    <property type="nucleotide sequence ID" value="NZ_JBHLXP010000004.1"/>
</dbReference>
<dbReference type="Pfam" id="PF05226">
    <property type="entry name" value="CHASE2"/>
    <property type="match status" value="1"/>
</dbReference>
<keyword evidence="1" id="KW-1133">Transmembrane helix</keyword>
<reference evidence="3 4" key="1">
    <citation type="submission" date="2024-09" db="EMBL/GenBank/DDBJ databases">
        <authorList>
            <person name="Sun Q."/>
            <person name="Mori K."/>
        </authorList>
    </citation>
    <scope>NUCLEOTIDE SEQUENCE [LARGE SCALE GENOMIC DNA]</scope>
    <source>
        <strain evidence="3 4">KCTC 23315</strain>
    </source>
</reference>
<dbReference type="Pfam" id="PF00211">
    <property type="entry name" value="Guanylate_cyc"/>
    <property type="match status" value="1"/>
</dbReference>
<dbReference type="InterPro" id="IPR029787">
    <property type="entry name" value="Nucleotide_cyclase"/>
</dbReference>
<feature type="transmembrane region" description="Helical" evidence="1">
    <location>
        <begin position="427"/>
        <end position="444"/>
    </location>
</feature>
<accession>A0ABV6BG66</accession>
<evidence type="ECO:0000256" key="1">
    <source>
        <dbReference type="SAM" id="Phobius"/>
    </source>
</evidence>
<sequence length="747" mass="82953">MTRLQLTRWLVRQSIPLFIFAGVLLLQWSAPSGLARSLQRLEGLLYDAKVQYLPPWPRSVSNIQIVDLDEASLHEIGRMPWDRQHFVKLSDALAKAGAVLVVYDVLFSEPQANAALLALQSWTRQTTLPDAQRQDLLEHASQLDPDARFANTLRTTEVVLANLLHRHGNLRTGQLSPAMFSVAQQRPVGATAFEPFSGFAAPIAPLAAAVRGQGFINAEEDADGFVRRVALLHQLDQQLYPSLALEAFRVYSLLDQVQPRWLQHNGGAYLQGVQIGSSLVRTDQQGRILIPYRGGARHYPYTSAADVLAGRIKDQRFDQAVVFVGTSATGLADLQATPTALNFPGVEIHATVFDGLMAPQTLPYRPDWWAGATLLQLLLAGLLCLWLFPKLGPLGSAATTLSLLLLSISLNLWLWRTQMLDLPLLSPLLLVSLLSVYFISYGFVSETRRRKQINAVFDQYLPPAHIQRLLADPASVSLAGEKKQLTVLFCDIRGFTTISEQMSAQQLKLWLNQYFNALTRAIQQHDGTIDKYVGDMVMAFWGAPLAEQAHARKALTAAFAMLKALEALNRSFQAAGQPVARIGIGINSGEMNVGDMGSDFRRSYTVIGDAVNLGSRLEGLTKFYGVPLLVSEFTKAEAPEFDYLLVDKVRVKGKRIPIRIYLPLEPDLAPAQRSQCQLLQQALDAYFHRDFSAAQLLLQDLHPQICRPQDSYPSLDLAPLINLYLQRISVFNHEPPPPDWDGSHLHS</sequence>
<keyword evidence="1" id="KW-0812">Transmembrane</keyword>
<dbReference type="InterPro" id="IPR001054">
    <property type="entry name" value="A/G_cyclase"/>
</dbReference>
<dbReference type="PANTHER" id="PTHR43081:SF1">
    <property type="entry name" value="ADENYLATE CYCLASE, TERMINAL-DIFFERENTIATION SPECIFIC"/>
    <property type="match status" value="1"/>
</dbReference>
<keyword evidence="4" id="KW-1185">Reference proteome</keyword>
<feature type="domain" description="Guanylate cyclase" evidence="2">
    <location>
        <begin position="486"/>
        <end position="618"/>
    </location>
</feature>
<name>A0ABV6BG66_9GAMM</name>
<feature type="transmembrane region" description="Helical" evidence="1">
    <location>
        <begin position="395"/>
        <end position="415"/>
    </location>
</feature>
<dbReference type="SMART" id="SM01080">
    <property type="entry name" value="CHASE2"/>
    <property type="match status" value="1"/>
</dbReference>
<comment type="caution">
    <text evidence="3">The sequence shown here is derived from an EMBL/GenBank/DDBJ whole genome shotgun (WGS) entry which is preliminary data.</text>
</comment>
<dbReference type="InterPro" id="IPR007890">
    <property type="entry name" value="CHASE2"/>
</dbReference>
<dbReference type="CDD" id="cd07302">
    <property type="entry name" value="CHD"/>
    <property type="match status" value="1"/>
</dbReference>
<evidence type="ECO:0000259" key="2">
    <source>
        <dbReference type="PROSITE" id="PS50125"/>
    </source>
</evidence>